<evidence type="ECO:0000256" key="2">
    <source>
        <dbReference type="ARBA" id="ARBA00006490"/>
    </source>
</evidence>
<accession>A0A645DZF8</accession>
<evidence type="ECO:0000259" key="3">
    <source>
        <dbReference type="Pfam" id="PF00266"/>
    </source>
</evidence>
<comment type="caution">
    <text evidence="4">The sequence shown here is derived from an EMBL/GenBank/DDBJ whole genome shotgun (WGS) entry which is preliminary data.</text>
</comment>
<comment type="similarity">
    <text evidence="2">Belongs to the class-V pyridoxal-phosphate-dependent aminotransferase family. NifS/IscS subfamily.</text>
</comment>
<sequence length="236" mass="25747">MWGNNEIGSINDIEALSSLCQKNNTLFHTDATQVLGKIPIDLKKCLVNFLSCSAHKLHGPKGIGACFIRKTKLGLKTKLTPLLHGGSQENGYRAGTLAVHNIVGFGKACVIARHDINKNVKHLHDLEKKLIYQLKEKLPLIEFNQPAEQKIPGIISITIPGINNELLVNHLAKSGFAVSTGSACSASEPSHVLTAIGATLLKSRSTIRISLDKYSTEQQLTKFSIQLENICNSLMF</sequence>
<dbReference type="GO" id="GO:0031071">
    <property type="term" value="F:cysteine desulfurase activity"/>
    <property type="evidence" value="ECO:0007669"/>
    <property type="project" value="UniProtKB-EC"/>
</dbReference>
<comment type="cofactor">
    <cofactor evidence="1">
        <name>pyridoxal 5'-phosphate</name>
        <dbReference type="ChEBI" id="CHEBI:597326"/>
    </cofactor>
</comment>
<feature type="domain" description="Aminotransferase class V" evidence="3">
    <location>
        <begin position="2"/>
        <end position="223"/>
    </location>
</feature>
<dbReference type="PANTHER" id="PTHR11601">
    <property type="entry name" value="CYSTEINE DESULFURYLASE FAMILY MEMBER"/>
    <property type="match status" value="1"/>
</dbReference>
<dbReference type="Gene3D" id="3.90.1150.10">
    <property type="entry name" value="Aspartate Aminotransferase, domain 1"/>
    <property type="match status" value="1"/>
</dbReference>
<dbReference type="EMBL" id="VSSQ01041291">
    <property type="protein sequence ID" value="MPM94695.1"/>
    <property type="molecule type" value="Genomic_DNA"/>
</dbReference>
<reference evidence="4" key="1">
    <citation type="submission" date="2019-08" db="EMBL/GenBank/DDBJ databases">
        <authorList>
            <person name="Kucharzyk K."/>
            <person name="Murdoch R.W."/>
            <person name="Higgins S."/>
            <person name="Loffler F."/>
        </authorList>
    </citation>
    <scope>NUCLEOTIDE SEQUENCE</scope>
</reference>
<dbReference type="Gene3D" id="3.40.640.10">
    <property type="entry name" value="Type I PLP-dependent aspartate aminotransferase-like (Major domain)"/>
    <property type="match status" value="1"/>
</dbReference>
<gene>
    <name evidence="4" type="primary">iscS_54</name>
    <name evidence="4" type="ORF">SDC9_141843</name>
</gene>
<dbReference type="AlphaFoldDB" id="A0A645DZF8"/>
<evidence type="ECO:0000256" key="1">
    <source>
        <dbReference type="ARBA" id="ARBA00001933"/>
    </source>
</evidence>
<keyword evidence="4" id="KW-0808">Transferase</keyword>
<organism evidence="4">
    <name type="scientific">bioreactor metagenome</name>
    <dbReference type="NCBI Taxonomy" id="1076179"/>
    <lineage>
        <taxon>unclassified sequences</taxon>
        <taxon>metagenomes</taxon>
        <taxon>ecological metagenomes</taxon>
    </lineage>
</organism>
<dbReference type="SUPFAM" id="SSF53383">
    <property type="entry name" value="PLP-dependent transferases"/>
    <property type="match status" value="1"/>
</dbReference>
<dbReference type="InterPro" id="IPR015421">
    <property type="entry name" value="PyrdxlP-dep_Trfase_major"/>
</dbReference>
<dbReference type="EC" id="2.8.1.7" evidence="4"/>
<evidence type="ECO:0000313" key="4">
    <source>
        <dbReference type="EMBL" id="MPM94695.1"/>
    </source>
</evidence>
<proteinExistence type="inferred from homology"/>
<protein>
    <submittedName>
        <fullName evidence="4">Cysteine desulfurase IscS</fullName>
        <ecNumber evidence="4">2.8.1.7</ecNumber>
    </submittedName>
</protein>
<dbReference type="InterPro" id="IPR015424">
    <property type="entry name" value="PyrdxlP-dep_Trfase"/>
</dbReference>
<name>A0A645DZF8_9ZZZZ</name>
<dbReference type="PANTHER" id="PTHR11601:SF34">
    <property type="entry name" value="CYSTEINE DESULFURASE"/>
    <property type="match status" value="1"/>
</dbReference>
<dbReference type="Pfam" id="PF00266">
    <property type="entry name" value="Aminotran_5"/>
    <property type="match status" value="1"/>
</dbReference>
<dbReference type="InterPro" id="IPR000192">
    <property type="entry name" value="Aminotrans_V_dom"/>
</dbReference>
<dbReference type="InterPro" id="IPR015422">
    <property type="entry name" value="PyrdxlP-dep_Trfase_small"/>
</dbReference>